<name>A0AAV4TKY0_9ARAC</name>
<dbReference type="Proteomes" id="UP001054837">
    <property type="component" value="Unassembled WGS sequence"/>
</dbReference>
<dbReference type="EMBL" id="BPLQ01009858">
    <property type="protein sequence ID" value="GIY47025.1"/>
    <property type="molecule type" value="Genomic_DNA"/>
</dbReference>
<dbReference type="AlphaFoldDB" id="A0AAV4TKY0"/>
<dbReference type="PANTHER" id="PTHR47163:SF2">
    <property type="entry name" value="SI:DKEY-17M8.2"/>
    <property type="match status" value="1"/>
</dbReference>
<gene>
    <name evidence="1" type="ORF">CDAR_125641</name>
</gene>
<reference evidence="1 2" key="1">
    <citation type="submission" date="2021-06" db="EMBL/GenBank/DDBJ databases">
        <title>Caerostris darwini draft genome.</title>
        <authorList>
            <person name="Kono N."/>
            <person name="Arakawa K."/>
        </authorList>
    </citation>
    <scope>NUCLEOTIDE SEQUENCE [LARGE SCALE GENOMIC DNA]</scope>
</reference>
<evidence type="ECO:0000313" key="1">
    <source>
        <dbReference type="EMBL" id="GIY47025.1"/>
    </source>
</evidence>
<dbReference type="PANTHER" id="PTHR47163">
    <property type="entry name" value="DDE_TNP_IS1595 DOMAIN-CONTAINING PROTEIN"/>
    <property type="match status" value="1"/>
</dbReference>
<organism evidence="1 2">
    <name type="scientific">Caerostris darwini</name>
    <dbReference type="NCBI Taxonomy" id="1538125"/>
    <lineage>
        <taxon>Eukaryota</taxon>
        <taxon>Metazoa</taxon>
        <taxon>Ecdysozoa</taxon>
        <taxon>Arthropoda</taxon>
        <taxon>Chelicerata</taxon>
        <taxon>Arachnida</taxon>
        <taxon>Araneae</taxon>
        <taxon>Araneomorphae</taxon>
        <taxon>Entelegynae</taxon>
        <taxon>Araneoidea</taxon>
        <taxon>Araneidae</taxon>
        <taxon>Caerostris</taxon>
    </lineage>
</organism>
<proteinExistence type="predicted"/>
<dbReference type="InterPro" id="IPR053164">
    <property type="entry name" value="IS1016-like_transposase"/>
</dbReference>
<accession>A0AAV4TKY0</accession>
<sequence>MLNELNISSEDYVLMNYLGMPPMKKQKLKTPTNKNKNYVCLKAFELHALLTENLIEFCQELKLIASSAICYCGEPMAFAPRMERSDGYQWRCKKRKLHNSKFSIRAGTWFEKSKISIKEILWVCYMWVYEYSISSMLHECEHTNQTLVEWCSNCQNACQQILENKRNPIGGSDKLVEFFGCIYQNEKESNSQKWVMCAIEQFSTNIICLVVPNKESNTLREIFDHYILPGTTVFGQIWDSLRDLSHHDFEYLTVDKEIAFHDSVTRKDLDTIDKFRRIADTPRTGTYRWSNLEYSPKFCEYMYRKVLSFAPDAYITFLKDIAVIYKPQEVALEKKTPVEIK</sequence>
<evidence type="ECO:0000313" key="2">
    <source>
        <dbReference type="Proteomes" id="UP001054837"/>
    </source>
</evidence>
<keyword evidence="2" id="KW-1185">Reference proteome</keyword>
<comment type="caution">
    <text evidence="1">The sequence shown here is derived from an EMBL/GenBank/DDBJ whole genome shotgun (WGS) entry which is preliminary data.</text>
</comment>
<protein>
    <submittedName>
        <fullName evidence="1">Isxo2-like transposase domain protein</fullName>
    </submittedName>
</protein>